<evidence type="ECO:0000256" key="4">
    <source>
        <dbReference type="ARBA" id="ARBA00041057"/>
    </source>
</evidence>
<feature type="chain" id="PRO_5009192067" description="ADP-ribosylhydrolase ARH3" evidence="13">
    <location>
        <begin position="21"/>
        <end position="419"/>
    </location>
</feature>
<feature type="binding site" evidence="12">
    <location>
        <position position="371"/>
    </location>
    <ligand>
        <name>Mg(2+)</name>
        <dbReference type="ChEBI" id="CHEBI:18420"/>
        <label>1</label>
    </ligand>
</feature>
<evidence type="ECO:0000256" key="13">
    <source>
        <dbReference type="SAM" id="SignalP"/>
    </source>
</evidence>
<protein>
    <recommendedName>
        <fullName evidence="4">ADP-ribosylhydrolase ARH3</fullName>
        <ecNumber evidence="2">3.2.1.143</ecNumber>
    </recommendedName>
    <alternativeName>
        <fullName evidence="5">ADP-ribose glycohydrolase ARH3</fullName>
    </alternativeName>
    <alternativeName>
        <fullName evidence="6">ADP-ribosylhydrolase 3</fullName>
    </alternativeName>
    <alternativeName>
        <fullName evidence="9">O-acetyl-ADP-ribose deacetylase ARH3</fullName>
    </alternativeName>
    <alternativeName>
        <fullName evidence="10">Poly(ADP-ribose) glycohydrolase ARH3</fullName>
    </alternativeName>
    <alternativeName>
        <fullName evidence="8">[Protein ADP-ribosylarginine] hydrolase-like protein 2</fullName>
    </alternativeName>
    <alternativeName>
        <fullName evidence="7">[Protein ADP-ribosylserine] hydrolase</fullName>
    </alternativeName>
</protein>
<keyword evidence="12" id="KW-0460">Magnesium</keyword>
<accession>A0A1E7EP71</accession>
<evidence type="ECO:0000256" key="9">
    <source>
        <dbReference type="ARBA" id="ARBA00043187"/>
    </source>
</evidence>
<dbReference type="EC" id="3.2.1.143" evidence="2"/>
<evidence type="ECO:0000313" key="14">
    <source>
        <dbReference type="EMBL" id="OEU07750.1"/>
    </source>
</evidence>
<dbReference type="SUPFAM" id="SSF101478">
    <property type="entry name" value="ADP-ribosylglycohydrolase"/>
    <property type="match status" value="1"/>
</dbReference>
<evidence type="ECO:0000256" key="3">
    <source>
        <dbReference type="ARBA" id="ARBA00022801"/>
    </source>
</evidence>
<sequence length="419" mass="45709">MKFIPAIAITFLSFSTTATATATSASSSSSFSEEKQAVIVVRADRIRGVYFGALVADALCLGSHYEYDALKIRKAYNGTTIERYMGPGEHMGGSTHGIGWGERNYHPGTKAGDQTDYGEYNVLVLEQLAKLATATHDPMDSDSPAAETTTTPQPFTIEAFIPTWIARLSSGWKQWVCTQTKQTYQQIQEGVSTSKLGGNSNAMALRYAAMFGYVGDNEDTLVDYALKTMFTHREKTALLGNEFFARVVYRLVHRSSSGDNNSSTMTPREAIDSVVTDMNNGWITQKVNQAIEKYEEAIDLNGSSPLGKEDFVDDLALTSMARLWDVGKSEPIKVGKASPTEGTLPGSIYFILKYQDNFVDAVKANAMVGGDNASRAIAIGMVLGAYHGIDGALHDHPSLRDGLNHWNDSEELLRMTTAN</sequence>
<evidence type="ECO:0000256" key="2">
    <source>
        <dbReference type="ARBA" id="ARBA00012255"/>
    </source>
</evidence>
<evidence type="ECO:0000256" key="12">
    <source>
        <dbReference type="PIRSR" id="PIRSR605502-1"/>
    </source>
</evidence>
<dbReference type="InterPro" id="IPR036705">
    <property type="entry name" value="Ribosyl_crysJ1_sf"/>
</dbReference>
<keyword evidence="12" id="KW-0479">Metal-binding</keyword>
<name>A0A1E7EP71_9STRA</name>
<reference evidence="14 15" key="1">
    <citation type="submission" date="2016-09" db="EMBL/GenBank/DDBJ databases">
        <title>Extensive genetic diversity and differential bi-allelic expression allows diatom success in the polar Southern Ocean.</title>
        <authorList>
            <consortium name="DOE Joint Genome Institute"/>
            <person name="Mock T."/>
            <person name="Otillar R.P."/>
            <person name="Strauss J."/>
            <person name="Dupont C."/>
            <person name="Frickenhaus S."/>
            <person name="Maumus F."/>
            <person name="Mcmullan M."/>
            <person name="Sanges R."/>
            <person name="Schmutz J."/>
            <person name="Toseland A."/>
            <person name="Valas R."/>
            <person name="Veluchamy A."/>
            <person name="Ward B.J."/>
            <person name="Allen A."/>
            <person name="Barry K."/>
            <person name="Falciatore A."/>
            <person name="Ferrante M."/>
            <person name="Fortunato A.E."/>
            <person name="Gloeckner G."/>
            <person name="Gruber A."/>
            <person name="Hipkin R."/>
            <person name="Janech M."/>
            <person name="Kroth P."/>
            <person name="Leese F."/>
            <person name="Lindquist E."/>
            <person name="Lyon B.R."/>
            <person name="Martin J."/>
            <person name="Mayer C."/>
            <person name="Parker M."/>
            <person name="Quesneville H."/>
            <person name="Raymond J."/>
            <person name="Uhlig C."/>
            <person name="Valentin K.U."/>
            <person name="Worden A.Z."/>
            <person name="Armbrust E.V."/>
            <person name="Bowler C."/>
            <person name="Green B."/>
            <person name="Moulton V."/>
            <person name="Van Oosterhout C."/>
            <person name="Grigoriev I."/>
        </authorList>
    </citation>
    <scope>NUCLEOTIDE SEQUENCE [LARGE SCALE GENOMIC DNA]</scope>
    <source>
        <strain evidence="14 15">CCMP1102</strain>
    </source>
</reference>
<proteinExistence type="inferred from homology"/>
<comment type="similarity">
    <text evidence="1">Belongs to the ADP-ribosylglycohydrolase family.</text>
</comment>
<dbReference type="KEGG" id="fcy:FRACYDRAFT_264840"/>
<dbReference type="Pfam" id="PF03747">
    <property type="entry name" value="ADP_ribosyl_GH"/>
    <property type="match status" value="1"/>
</dbReference>
<evidence type="ECO:0000256" key="6">
    <source>
        <dbReference type="ARBA" id="ARBA00042471"/>
    </source>
</evidence>
<feature type="binding site" evidence="12">
    <location>
        <position position="374"/>
    </location>
    <ligand>
        <name>Mg(2+)</name>
        <dbReference type="ChEBI" id="CHEBI:18420"/>
        <label>1</label>
    </ligand>
</feature>
<evidence type="ECO:0000256" key="7">
    <source>
        <dbReference type="ARBA" id="ARBA00042722"/>
    </source>
</evidence>
<dbReference type="AlphaFoldDB" id="A0A1E7EP71"/>
<keyword evidence="15" id="KW-1185">Reference proteome</keyword>
<dbReference type="PANTHER" id="PTHR16222">
    <property type="entry name" value="ADP-RIBOSYLGLYCOHYDROLASE"/>
    <property type="match status" value="1"/>
</dbReference>
<dbReference type="InterPro" id="IPR005502">
    <property type="entry name" value="Ribosyl_crysJ1"/>
</dbReference>
<evidence type="ECO:0000256" key="8">
    <source>
        <dbReference type="ARBA" id="ARBA00042850"/>
    </source>
</evidence>
<dbReference type="Proteomes" id="UP000095751">
    <property type="component" value="Unassembled WGS sequence"/>
</dbReference>
<keyword evidence="13" id="KW-0732">Signal</keyword>
<organism evidence="14 15">
    <name type="scientific">Fragilariopsis cylindrus CCMP1102</name>
    <dbReference type="NCBI Taxonomy" id="635003"/>
    <lineage>
        <taxon>Eukaryota</taxon>
        <taxon>Sar</taxon>
        <taxon>Stramenopiles</taxon>
        <taxon>Ochrophyta</taxon>
        <taxon>Bacillariophyta</taxon>
        <taxon>Bacillariophyceae</taxon>
        <taxon>Bacillariophycidae</taxon>
        <taxon>Bacillariales</taxon>
        <taxon>Bacillariaceae</taxon>
        <taxon>Fragilariopsis</taxon>
    </lineage>
</organism>
<dbReference type="GO" id="GO:0046872">
    <property type="term" value="F:metal ion binding"/>
    <property type="evidence" value="ECO:0007669"/>
    <property type="project" value="UniProtKB-KW"/>
</dbReference>
<feature type="signal peptide" evidence="13">
    <location>
        <begin position="1"/>
        <end position="20"/>
    </location>
</feature>
<comment type="cofactor">
    <cofactor evidence="12">
        <name>Mg(2+)</name>
        <dbReference type="ChEBI" id="CHEBI:18420"/>
    </cofactor>
    <text evidence="12">Binds 2 magnesium ions per subunit.</text>
</comment>
<evidence type="ECO:0000256" key="1">
    <source>
        <dbReference type="ARBA" id="ARBA00010702"/>
    </source>
</evidence>
<dbReference type="InParanoid" id="A0A1E7EP71"/>
<comment type="catalytic activity">
    <reaction evidence="11">
        <text>alpha-NAD(+) + H2O = ADP-D-ribose + nicotinamide + H(+)</text>
        <dbReference type="Rhea" id="RHEA:68792"/>
        <dbReference type="ChEBI" id="CHEBI:15377"/>
        <dbReference type="ChEBI" id="CHEBI:15378"/>
        <dbReference type="ChEBI" id="CHEBI:17154"/>
        <dbReference type="ChEBI" id="CHEBI:57967"/>
        <dbReference type="ChEBI" id="CHEBI:77017"/>
    </reaction>
</comment>
<dbReference type="GO" id="GO:0004649">
    <property type="term" value="F:poly(ADP-ribose) glycohydrolase activity"/>
    <property type="evidence" value="ECO:0007669"/>
    <property type="project" value="UniProtKB-EC"/>
</dbReference>
<gene>
    <name evidence="14" type="ORF">FRACYDRAFT_264840</name>
</gene>
<evidence type="ECO:0000313" key="15">
    <source>
        <dbReference type="Proteomes" id="UP000095751"/>
    </source>
</evidence>
<evidence type="ECO:0000256" key="10">
    <source>
        <dbReference type="ARBA" id="ARBA00043193"/>
    </source>
</evidence>
<evidence type="ECO:0000256" key="5">
    <source>
        <dbReference type="ARBA" id="ARBA00042398"/>
    </source>
</evidence>
<dbReference type="InterPro" id="IPR050792">
    <property type="entry name" value="ADP-ribosylglycohydrolase"/>
</dbReference>
<keyword evidence="3 14" id="KW-0378">Hydrolase</keyword>
<dbReference type="OrthoDB" id="197931at2759"/>
<evidence type="ECO:0000256" key="11">
    <source>
        <dbReference type="ARBA" id="ARBA00049015"/>
    </source>
</evidence>
<dbReference type="Gene3D" id="1.10.4080.10">
    <property type="entry name" value="ADP-ribosylation/Crystallin J1"/>
    <property type="match status" value="1"/>
</dbReference>
<dbReference type="PANTHER" id="PTHR16222:SF24">
    <property type="entry name" value="ADP-RIBOSYLHYDROLASE ARH3"/>
    <property type="match status" value="1"/>
</dbReference>
<dbReference type="EMBL" id="KV784384">
    <property type="protein sequence ID" value="OEU07750.1"/>
    <property type="molecule type" value="Genomic_DNA"/>
</dbReference>